<dbReference type="Proteomes" id="UP000239007">
    <property type="component" value="Unassembled WGS sequence"/>
</dbReference>
<protein>
    <recommendedName>
        <fullName evidence="4">Lipoprotein</fullName>
    </recommendedName>
</protein>
<comment type="caution">
    <text evidence="2">The sequence shown here is derived from an EMBL/GenBank/DDBJ whole genome shotgun (WGS) entry which is preliminary data.</text>
</comment>
<dbReference type="EMBL" id="MSCH01000003">
    <property type="protein sequence ID" value="PQJ54021.1"/>
    <property type="molecule type" value="Genomic_DNA"/>
</dbReference>
<organism evidence="2 3">
    <name type="scientific">Psychrosphaera saromensis</name>
    <dbReference type="NCBI Taxonomy" id="716813"/>
    <lineage>
        <taxon>Bacteria</taxon>
        <taxon>Pseudomonadati</taxon>
        <taxon>Pseudomonadota</taxon>
        <taxon>Gammaproteobacteria</taxon>
        <taxon>Alteromonadales</taxon>
        <taxon>Pseudoalteromonadaceae</taxon>
        <taxon>Psychrosphaera</taxon>
    </lineage>
</organism>
<feature type="chain" id="PRO_5015436947" description="Lipoprotein" evidence="1">
    <location>
        <begin position="20"/>
        <end position="93"/>
    </location>
</feature>
<evidence type="ECO:0000313" key="3">
    <source>
        <dbReference type="Proteomes" id="UP000239007"/>
    </source>
</evidence>
<feature type="signal peptide" evidence="1">
    <location>
        <begin position="1"/>
        <end position="19"/>
    </location>
</feature>
<dbReference type="AlphaFoldDB" id="A0A2S7UXM3"/>
<evidence type="ECO:0000256" key="1">
    <source>
        <dbReference type="SAM" id="SignalP"/>
    </source>
</evidence>
<sequence>MKVMVFGFFSILILSGCMANPRDSLLYEVLHEPTLKNCIYATPADKSDCERRASNRKSVKFGEYEEESEVIRSTAIPQKTVNEFLKKKFPKKS</sequence>
<gene>
    <name evidence="2" type="ORF">BTO11_10420</name>
</gene>
<accession>A0A2S7UXM3</accession>
<dbReference type="RefSeq" id="WP_105052531.1">
    <property type="nucleotide sequence ID" value="NZ_BMYG01000007.1"/>
</dbReference>
<dbReference type="PROSITE" id="PS51257">
    <property type="entry name" value="PROKAR_LIPOPROTEIN"/>
    <property type="match status" value="1"/>
</dbReference>
<evidence type="ECO:0000313" key="2">
    <source>
        <dbReference type="EMBL" id="PQJ54021.1"/>
    </source>
</evidence>
<name>A0A2S7UXM3_9GAMM</name>
<keyword evidence="3" id="KW-1185">Reference proteome</keyword>
<reference evidence="2 3" key="1">
    <citation type="submission" date="2016-12" db="EMBL/GenBank/DDBJ databases">
        <title>Diversity of luminous bacteria.</title>
        <authorList>
            <person name="Yoshizawa S."/>
            <person name="Kogure K."/>
        </authorList>
    </citation>
    <scope>NUCLEOTIDE SEQUENCE [LARGE SCALE GENOMIC DNA]</scope>
    <source>
        <strain evidence="2 3">SA4-48</strain>
    </source>
</reference>
<evidence type="ECO:0008006" key="4">
    <source>
        <dbReference type="Google" id="ProtNLM"/>
    </source>
</evidence>
<proteinExistence type="predicted"/>
<keyword evidence="1" id="KW-0732">Signal</keyword>